<sequence length="170" mass="19593">MLGYLRRNFYLAPISLKLLLYKTLVRTKLEYAASVWDPGQESLISELESVQNRASRFILSDYHRTSSVTAMKSCLSLPLLSQRRKSFRLCLFHKIYHNNSILKERLLTAPHYVSARIDHHYKVGIPSSRTKHFHDSFIPSTSTMWNHLPGAIAGIPDCTRFRTAIANIFL</sequence>
<protein>
    <submittedName>
        <fullName evidence="1">Putative endonuclease/reverse transcript</fullName>
    </submittedName>
</protein>
<proteinExistence type="evidence at transcript level"/>
<dbReference type="EMBL" id="GANP01011807">
    <property type="protein sequence ID" value="JAB72661.1"/>
    <property type="molecule type" value="mRNA"/>
</dbReference>
<accession>V5IDJ9</accession>
<keyword evidence="1" id="KW-0378">Hydrolase</keyword>
<keyword evidence="1" id="KW-0540">Nuclease</keyword>
<evidence type="ECO:0000313" key="1">
    <source>
        <dbReference type="EMBL" id="JAB72661.1"/>
    </source>
</evidence>
<organism evidence="1">
    <name type="scientific">Ixodes ricinus</name>
    <name type="common">Common tick</name>
    <name type="synonym">Acarus ricinus</name>
    <dbReference type="NCBI Taxonomy" id="34613"/>
    <lineage>
        <taxon>Eukaryota</taxon>
        <taxon>Metazoa</taxon>
        <taxon>Ecdysozoa</taxon>
        <taxon>Arthropoda</taxon>
        <taxon>Chelicerata</taxon>
        <taxon>Arachnida</taxon>
        <taxon>Acari</taxon>
        <taxon>Parasitiformes</taxon>
        <taxon>Ixodida</taxon>
        <taxon>Ixodoidea</taxon>
        <taxon>Ixodidae</taxon>
        <taxon>Ixodinae</taxon>
        <taxon>Ixodes</taxon>
    </lineage>
</organism>
<reference evidence="1" key="1">
    <citation type="journal article" date="2015" name="Sci. Rep.">
        <title>Tissue- and time-dependent transcription in Ixodes ricinus salivary glands and midguts when blood feeding on the vertebrate host.</title>
        <authorList>
            <person name="Kotsyfakis M."/>
            <person name="Schwarz A."/>
            <person name="Erhart J."/>
            <person name="Ribeiro J.M."/>
        </authorList>
    </citation>
    <scope>NUCLEOTIDE SEQUENCE</scope>
    <source>
        <tissue evidence="1">Salivary gland and midgut</tissue>
    </source>
</reference>
<keyword evidence="1" id="KW-0255">Endonuclease</keyword>
<name>V5IDJ9_IXORI</name>
<dbReference type="GO" id="GO:0004519">
    <property type="term" value="F:endonuclease activity"/>
    <property type="evidence" value="ECO:0007669"/>
    <property type="project" value="UniProtKB-KW"/>
</dbReference>
<dbReference type="AlphaFoldDB" id="V5IDJ9"/>